<keyword evidence="2" id="KW-0813">Transport</keyword>
<keyword evidence="6" id="KW-0472">Membrane</keyword>
<evidence type="ECO:0000256" key="6">
    <source>
        <dbReference type="ARBA" id="ARBA00023136"/>
    </source>
</evidence>
<keyword evidence="4" id="KW-0812">Transmembrane</keyword>
<proteinExistence type="predicted"/>
<dbReference type="GO" id="GO:0044718">
    <property type="term" value="P:siderophore transmembrane transport"/>
    <property type="evidence" value="ECO:0007669"/>
    <property type="project" value="TreeGrafter"/>
</dbReference>
<dbReference type="PANTHER" id="PTHR30069">
    <property type="entry name" value="TONB-DEPENDENT OUTER MEMBRANE RECEPTOR"/>
    <property type="match status" value="1"/>
</dbReference>
<organism evidence="9 10">
    <name type="scientific">Marinigracilibium pacificum</name>
    <dbReference type="NCBI Taxonomy" id="2729599"/>
    <lineage>
        <taxon>Bacteria</taxon>
        <taxon>Pseudomonadati</taxon>
        <taxon>Bacteroidota</taxon>
        <taxon>Cytophagia</taxon>
        <taxon>Cytophagales</taxon>
        <taxon>Flammeovirgaceae</taxon>
        <taxon>Marinigracilibium</taxon>
    </lineage>
</organism>
<dbReference type="InterPro" id="IPR036942">
    <property type="entry name" value="Beta-barrel_TonB_sf"/>
</dbReference>
<dbReference type="SUPFAM" id="SSF56935">
    <property type="entry name" value="Porins"/>
    <property type="match status" value="1"/>
</dbReference>
<dbReference type="PANTHER" id="PTHR30069:SF29">
    <property type="entry name" value="HEMOGLOBIN AND HEMOGLOBIN-HAPTOGLOBIN-BINDING PROTEIN 1-RELATED"/>
    <property type="match status" value="1"/>
</dbReference>
<evidence type="ECO:0000256" key="3">
    <source>
        <dbReference type="ARBA" id="ARBA00022452"/>
    </source>
</evidence>
<dbReference type="Pfam" id="PF13715">
    <property type="entry name" value="CarbopepD_reg_2"/>
    <property type="match status" value="1"/>
</dbReference>
<dbReference type="AlphaFoldDB" id="A0A848J3E3"/>
<dbReference type="InterPro" id="IPR037066">
    <property type="entry name" value="Plug_dom_sf"/>
</dbReference>
<name>A0A848J3E3_9BACT</name>
<dbReference type="RefSeq" id="WP_169683366.1">
    <property type="nucleotide sequence ID" value="NZ_JABBNU010000010.1"/>
</dbReference>
<dbReference type="InterPro" id="IPR012910">
    <property type="entry name" value="Plug_dom"/>
</dbReference>
<dbReference type="Gene3D" id="2.170.130.10">
    <property type="entry name" value="TonB-dependent receptor, plug domain"/>
    <property type="match status" value="1"/>
</dbReference>
<dbReference type="Proteomes" id="UP000559010">
    <property type="component" value="Unassembled WGS sequence"/>
</dbReference>
<keyword evidence="9" id="KW-0675">Receptor</keyword>
<evidence type="ECO:0000313" key="9">
    <source>
        <dbReference type="EMBL" id="NMM49848.1"/>
    </source>
</evidence>
<evidence type="ECO:0000256" key="7">
    <source>
        <dbReference type="ARBA" id="ARBA00023237"/>
    </source>
</evidence>
<dbReference type="EMBL" id="JABBNU010000010">
    <property type="protein sequence ID" value="NMM49848.1"/>
    <property type="molecule type" value="Genomic_DNA"/>
</dbReference>
<evidence type="ECO:0000259" key="8">
    <source>
        <dbReference type="Pfam" id="PF07715"/>
    </source>
</evidence>
<evidence type="ECO:0000256" key="2">
    <source>
        <dbReference type="ARBA" id="ARBA00022448"/>
    </source>
</evidence>
<feature type="domain" description="TonB-dependent receptor plug" evidence="8">
    <location>
        <begin position="125"/>
        <end position="225"/>
    </location>
</feature>
<sequence length="805" mass="90359">MNRYILLLVIFSFTSIKGFTFQQNPCDHIIKGVIYDLNTRQPLPFATVRIDGTDKGANADVNGVFIITNICQKEVDLIISYVGYKTLVHHHDVYHKDPKIYLAIESEFLEGVTVEGEKSKGAYQSQAIETVDKTALDLSVGKNLGMLTRELPGVSMISTGSNIVKPMIHGLYGNRILILNNGVRHAFQNWGKDHGPEIDLSSIDELSVIKGASSVRYGAEAMGGVVLIDTEKPELHQELSGDITLKGESNGRGYGGDFSLSKGGHRIAAKISANYYRRGDMKAPDYNLTNTGSEEFSSLGMLRYHKEGFNANAIVSYTKQDYGILTGSVVSSLEDLDIAMTEEPPEGTKSFGYDINTPRQEGEHIFSKFESSQNFGDNLITAFYSFQKNFRKEFDIRRGTNNGVPSINLDLTTHQAELNLSHHSIAGFEGIIGAQWIYQDNDNIQGTNTNQFIPNYQNTGIGAFITESKYFGKSIFEFGIRYDYSFLSVLGFDDRLELYSGEVSFNNFSFNAGYQFGGDKMDAKINIGSAWRPPNVAELYSFGKHQSSVITYGLLRYYFDENNFPKTDKVFQPEEKDISAEKAFTLNTALNYNPGNWKTELTIFGNYIIDYIYERPSGITETVRGAFPIYVYAITDALVSGINGKVSINSLTLGESALRFDYTYGRNLKDGTSFIDIPPFQLRFSQKKSFSDVWIFKELTPIISVEHVFEQNNAPRTITPGEIIEAADKGIDLFAEDSSIFDFKDAPKAYTLLNFDVLATINSQCDIRFSVYNIVNTSYRMYTNRIRYYADEPGLNFRLSVNYKF</sequence>
<keyword evidence="5" id="KW-0732">Signal</keyword>
<dbReference type="SUPFAM" id="SSF49464">
    <property type="entry name" value="Carboxypeptidase regulatory domain-like"/>
    <property type="match status" value="1"/>
</dbReference>
<evidence type="ECO:0000256" key="4">
    <source>
        <dbReference type="ARBA" id="ARBA00022692"/>
    </source>
</evidence>
<accession>A0A848J3E3</accession>
<dbReference type="Pfam" id="PF07715">
    <property type="entry name" value="Plug"/>
    <property type="match status" value="1"/>
</dbReference>
<dbReference type="GO" id="GO:0015344">
    <property type="term" value="F:siderophore uptake transmembrane transporter activity"/>
    <property type="evidence" value="ECO:0007669"/>
    <property type="project" value="TreeGrafter"/>
</dbReference>
<dbReference type="InterPro" id="IPR039426">
    <property type="entry name" value="TonB-dep_rcpt-like"/>
</dbReference>
<evidence type="ECO:0000313" key="10">
    <source>
        <dbReference type="Proteomes" id="UP000559010"/>
    </source>
</evidence>
<dbReference type="Gene3D" id="2.40.170.20">
    <property type="entry name" value="TonB-dependent receptor, beta-barrel domain"/>
    <property type="match status" value="1"/>
</dbReference>
<keyword evidence="10" id="KW-1185">Reference proteome</keyword>
<comment type="subcellular location">
    <subcellularLocation>
        <location evidence="1">Cell outer membrane</location>
        <topology evidence="1">Multi-pass membrane protein</topology>
    </subcellularLocation>
</comment>
<evidence type="ECO:0000256" key="5">
    <source>
        <dbReference type="ARBA" id="ARBA00022729"/>
    </source>
</evidence>
<comment type="caution">
    <text evidence="9">The sequence shown here is derived from an EMBL/GenBank/DDBJ whole genome shotgun (WGS) entry which is preliminary data.</text>
</comment>
<protein>
    <submittedName>
        <fullName evidence="9">TonB-dependent receptor</fullName>
    </submittedName>
</protein>
<dbReference type="GO" id="GO:0009279">
    <property type="term" value="C:cell outer membrane"/>
    <property type="evidence" value="ECO:0007669"/>
    <property type="project" value="UniProtKB-SubCell"/>
</dbReference>
<evidence type="ECO:0000256" key="1">
    <source>
        <dbReference type="ARBA" id="ARBA00004571"/>
    </source>
</evidence>
<dbReference type="Gene3D" id="2.60.40.1120">
    <property type="entry name" value="Carboxypeptidase-like, regulatory domain"/>
    <property type="match status" value="1"/>
</dbReference>
<dbReference type="InterPro" id="IPR008969">
    <property type="entry name" value="CarboxyPept-like_regulatory"/>
</dbReference>
<gene>
    <name evidence="9" type="ORF">HH304_15680</name>
</gene>
<keyword evidence="7" id="KW-0998">Cell outer membrane</keyword>
<keyword evidence="3" id="KW-1134">Transmembrane beta strand</keyword>
<reference evidence="9 10" key="1">
    <citation type="submission" date="2020-04" db="EMBL/GenBank/DDBJ databases">
        <title>Flammeovirgaceae bacterium KN852 isolated from deep sea.</title>
        <authorList>
            <person name="Zhang D.-C."/>
        </authorList>
    </citation>
    <scope>NUCLEOTIDE SEQUENCE [LARGE SCALE GENOMIC DNA]</scope>
    <source>
        <strain evidence="9 10">KN852</strain>
    </source>
</reference>